<organism evidence="2 3">
    <name type="scientific">Molorchus minor</name>
    <dbReference type="NCBI Taxonomy" id="1323400"/>
    <lineage>
        <taxon>Eukaryota</taxon>
        <taxon>Metazoa</taxon>
        <taxon>Ecdysozoa</taxon>
        <taxon>Arthropoda</taxon>
        <taxon>Hexapoda</taxon>
        <taxon>Insecta</taxon>
        <taxon>Pterygota</taxon>
        <taxon>Neoptera</taxon>
        <taxon>Endopterygota</taxon>
        <taxon>Coleoptera</taxon>
        <taxon>Polyphaga</taxon>
        <taxon>Cucujiformia</taxon>
        <taxon>Chrysomeloidea</taxon>
        <taxon>Cerambycidae</taxon>
        <taxon>Lamiinae</taxon>
        <taxon>Monochamini</taxon>
        <taxon>Molorchus</taxon>
    </lineage>
</organism>
<dbReference type="InterPro" id="IPR012337">
    <property type="entry name" value="RNaseH-like_sf"/>
</dbReference>
<dbReference type="SUPFAM" id="SSF53098">
    <property type="entry name" value="Ribonuclease H-like"/>
    <property type="match status" value="1"/>
</dbReference>
<evidence type="ECO:0000313" key="3">
    <source>
        <dbReference type="Proteomes" id="UP001162164"/>
    </source>
</evidence>
<evidence type="ECO:0000313" key="2">
    <source>
        <dbReference type="EMBL" id="KAJ8977319.1"/>
    </source>
</evidence>
<dbReference type="InterPro" id="IPR036397">
    <property type="entry name" value="RNaseH_sf"/>
</dbReference>
<reference evidence="2" key="1">
    <citation type="journal article" date="2023" name="Insect Mol. Biol.">
        <title>Genome sequencing provides insights into the evolution of gene families encoding plant cell wall-degrading enzymes in longhorned beetles.</title>
        <authorList>
            <person name="Shin N.R."/>
            <person name="Okamura Y."/>
            <person name="Kirsch R."/>
            <person name="Pauchet Y."/>
        </authorList>
    </citation>
    <scope>NUCLEOTIDE SEQUENCE</scope>
    <source>
        <strain evidence="2">MMC_N1</strain>
    </source>
</reference>
<evidence type="ECO:0000259" key="1">
    <source>
        <dbReference type="PROSITE" id="PS50879"/>
    </source>
</evidence>
<accession>A0ABQ9JI75</accession>
<sequence length="287" mass="31903">MAREGRMKLEKPRLLTVLTSSCIGDRKLEKASITLAGAGAGIYSEALDIRKAYKLTEGCSALQAEICAIREAARLIGEIDSPPGDAIIYSDRQAAIKSIASKMTRSKVALSCREALSWIRGCRVELRWVPGHRNVKGNVEADRLAKQAAESNGAVVIDSPLPPINVLKEAIEEVVQRKQEEIWQDRDDCAIARKLWPIRIAVGVITGNCAVGVNLKKWRITTDDFYRECDEEEETIEHLLCQCPLLESRRLEMLGQCFLDGLDEAAEMDIGKIASFARSWKCFKAEL</sequence>
<protein>
    <recommendedName>
        <fullName evidence="1">RNase H type-1 domain-containing protein</fullName>
    </recommendedName>
</protein>
<comment type="caution">
    <text evidence="2">The sequence shown here is derived from an EMBL/GenBank/DDBJ whole genome shotgun (WGS) entry which is preliminary data.</text>
</comment>
<gene>
    <name evidence="2" type="ORF">NQ317_009337</name>
</gene>
<keyword evidence="3" id="KW-1185">Reference proteome</keyword>
<proteinExistence type="predicted"/>
<dbReference type="PROSITE" id="PS50879">
    <property type="entry name" value="RNASE_H_1"/>
    <property type="match status" value="1"/>
</dbReference>
<dbReference type="CDD" id="cd09276">
    <property type="entry name" value="Rnase_HI_RT_non_LTR"/>
    <property type="match status" value="1"/>
</dbReference>
<dbReference type="InterPro" id="IPR002156">
    <property type="entry name" value="RNaseH_domain"/>
</dbReference>
<name>A0ABQ9JI75_9CUCU</name>
<dbReference type="Pfam" id="PF00075">
    <property type="entry name" value="RNase_H"/>
    <property type="match status" value="1"/>
</dbReference>
<dbReference type="EMBL" id="JAPWTJ010000561">
    <property type="protein sequence ID" value="KAJ8977319.1"/>
    <property type="molecule type" value="Genomic_DNA"/>
</dbReference>
<feature type="domain" description="RNase H type-1" evidence="1">
    <location>
        <begin position="1"/>
        <end position="150"/>
    </location>
</feature>
<dbReference type="Gene3D" id="3.30.420.10">
    <property type="entry name" value="Ribonuclease H-like superfamily/Ribonuclease H"/>
    <property type="match status" value="1"/>
</dbReference>
<dbReference type="Proteomes" id="UP001162164">
    <property type="component" value="Unassembled WGS sequence"/>
</dbReference>